<evidence type="ECO:0000256" key="3">
    <source>
        <dbReference type="ARBA" id="ARBA00015084"/>
    </source>
</evidence>
<name>A0A158DSC0_9BURK</name>
<dbReference type="SUPFAM" id="SSF56281">
    <property type="entry name" value="Metallo-hydrolase/oxidoreductase"/>
    <property type="match status" value="1"/>
</dbReference>
<dbReference type="Gene3D" id="3.60.15.10">
    <property type="entry name" value="Ribonuclease Z/Hydroxyacylglutathione hydrolase-like"/>
    <property type="match status" value="1"/>
</dbReference>
<dbReference type="InterPro" id="IPR011842">
    <property type="entry name" value="PQQ_synth_PqqB"/>
</dbReference>
<gene>
    <name evidence="6" type="primary">pqqB</name>
    <name evidence="8" type="ORF">AWB75_07115</name>
</gene>
<feature type="domain" description="Metallo-beta-lactamase" evidence="7">
    <location>
        <begin position="51"/>
        <end position="144"/>
    </location>
</feature>
<reference evidence="8" key="1">
    <citation type="submission" date="2016-01" db="EMBL/GenBank/DDBJ databases">
        <authorList>
            <person name="Peeters C."/>
        </authorList>
    </citation>
    <scope>NUCLEOTIDE SEQUENCE [LARGE SCALE GENOMIC DNA]</scope>
    <source>
        <strain evidence="8">LMG 29318</strain>
    </source>
</reference>
<keyword evidence="4 6" id="KW-0813">Transport</keyword>
<comment type="function">
    <text evidence="6">May be involved in the transport of PQQ or its precursor to the periplasm.</text>
</comment>
<evidence type="ECO:0000259" key="7">
    <source>
        <dbReference type="Pfam" id="PF12706"/>
    </source>
</evidence>
<dbReference type="GO" id="GO:0018189">
    <property type="term" value="P:pyrroloquinoline quinone biosynthetic process"/>
    <property type="evidence" value="ECO:0007669"/>
    <property type="project" value="UniProtKB-UniRule"/>
</dbReference>
<comment type="similarity">
    <text evidence="2 6">Belongs to the PqqB family.</text>
</comment>
<dbReference type="InterPro" id="IPR001279">
    <property type="entry name" value="Metallo-B-lactamas"/>
</dbReference>
<dbReference type="Proteomes" id="UP000054870">
    <property type="component" value="Unassembled WGS sequence"/>
</dbReference>
<sequence>MKIKVLGSSAGGGFPQWKCNFPNCDGFRRGTIDARRRTQSSLAVTTNSADWLLVNASPDILAQIASNTELQPARAVRDSGIAAILAMDAQIDHVSGLLMLREHHGPLPLYATAPVWQDLRSGFPIGPILSSYCGIEHRQIPADGGDGATLEIPFLTGACDGRDVQRGPAAHRRHALD</sequence>
<dbReference type="InterPro" id="IPR036866">
    <property type="entry name" value="RibonucZ/Hydroxyglut_hydro"/>
</dbReference>
<proteinExistence type="inferred from homology"/>
<evidence type="ECO:0000313" key="8">
    <source>
        <dbReference type="EMBL" id="SAK97403.1"/>
    </source>
</evidence>
<evidence type="ECO:0000313" key="9">
    <source>
        <dbReference type="Proteomes" id="UP000054870"/>
    </source>
</evidence>
<keyword evidence="5 6" id="KW-0884">PQQ biosynthesis</keyword>
<evidence type="ECO:0000256" key="2">
    <source>
        <dbReference type="ARBA" id="ARBA00008481"/>
    </source>
</evidence>
<evidence type="ECO:0000256" key="1">
    <source>
        <dbReference type="ARBA" id="ARBA00004886"/>
    </source>
</evidence>
<evidence type="ECO:0000256" key="4">
    <source>
        <dbReference type="ARBA" id="ARBA00022448"/>
    </source>
</evidence>
<dbReference type="EMBL" id="FCOF02000100">
    <property type="protein sequence ID" value="SAK97403.1"/>
    <property type="molecule type" value="Genomic_DNA"/>
</dbReference>
<evidence type="ECO:0000256" key="6">
    <source>
        <dbReference type="HAMAP-Rule" id="MF_00653"/>
    </source>
</evidence>
<dbReference type="HAMAP" id="MF_00653">
    <property type="entry name" value="PQQ_syn_PqqB"/>
    <property type="match status" value="1"/>
</dbReference>
<dbReference type="AlphaFoldDB" id="A0A158DSC0"/>
<accession>A0A158DSC0</accession>
<dbReference type="Pfam" id="PF12706">
    <property type="entry name" value="Lactamase_B_2"/>
    <property type="match status" value="1"/>
</dbReference>
<keyword evidence="9" id="KW-1185">Reference proteome</keyword>
<evidence type="ECO:0000256" key="5">
    <source>
        <dbReference type="ARBA" id="ARBA00022905"/>
    </source>
</evidence>
<dbReference type="UniPathway" id="UPA00539"/>
<organism evidence="8 9">
    <name type="scientific">Caballeronia catudaia</name>
    <dbReference type="NCBI Taxonomy" id="1777136"/>
    <lineage>
        <taxon>Bacteria</taxon>
        <taxon>Pseudomonadati</taxon>
        <taxon>Pseudomonadota</taxon>
        <taxon>Betaproteobacteria</taxon>
        <taxon>Burkholderiales</taxon>
        <taxon>Burkholderiaceae</taxon>
        <taxon>Caballeronia</taxon>
    </lineage>
</organism>
<comment type="caution">
    <text evidence="8">The sequence shown here is derived from an EMBL/GenBank/DDBJ whole genome shotgun (WGS) entry which is preliminary data.</text>
</comment>
<comment type="pathway">
    <text evidence="1 6">Cofactor biosynthesis; pyrroloquinoline quinone biosynthesis.</text>
</comment>
<protein>
    <recommendedName>
        <fullName evidence="3 6">Coenzyme PQQ synthesis protein B</fullName>
    </recommendedName>
    <alternativeName>
        <fullName evidence="6">Pyrroloquinoline quinone biosynthesis protein B</fullName>
    </alternativeName>
</protein>